<dbReference type="AlphaFoldDB" id="A0A1M5TFQ5"/>
<dbReference type="GO" id="GO:0051607">
    <property type="term" value="P:defense response to virus"/>
    <property type="evidence" value="ECO:0007669"/>
    <property type="project" value="UniProtKB-KW"/>
</dbReference>
<dbReference type="GO" id="GO:0003723">
    <property type="term" value="F:RNA binding"/>
    <property type="evidence" value="ECO:0007669"/>
    <property type="project" value="UniProtKB-KW"/>
</dbReference>
<proteinExistence type="inferred from homology"/>
<comment type="function">
    <text evidence="1">This subunit might be involved in maturation of a crRNA intermediate to its mature form.</text>
</comment>
<evidence type="ECO:0000313" key="8">
    <source>
        <dbReference type="EMBL" id="SHH49193.1"/>
    </source>
</evidence>
<dbReference type="PANTHER" id="PTHR38007">
    <property type="entry name" value="CRISPR SYSTEM CMS PROTEIN CSM5"/>
    <property type="match status" value="1"/>
</dbReference>
<keyword evidence="5" id="KW-0051">Antiviral defense</keyword>
<comment type="similarity">
    <text evidence="2">Belongs to the CRISPR-associated Csm5 family.</text>
</comment>
<dbReference type="PANTHER" id="PTHR38007:SF1">
    <property type="entry name" value="CRISPR SYSTEM CMS PROTEIN CSM5"/>
    <property type="match status" value="1"/>
</dbReference>
<dbReference type="InterPro" id="IPR010173">
    <property type="entry name" value="CRISPR-assoc_Csm5"/>
</dbReference>
<accession>A0A1M5TFQ5</accession>
<keyword evidence="9" id="KW-1185">Reference proteome</keyword>
<dbReference type="Pfam" id="PF03787">
    <property type="entry name" value="RAMPs"/>
    <property type="match status" value="1"/>
</dbReference>
<dbReference type="Proteomes" id="UP000242520">
    <property type="component" value="Unassembled WGS sequence"/>
</dbReference>
<gene>
    <name evidence="8" type="ORF">SAMN02744040_02143</name>
</gene>
<dbReference type="NCBIfam" id="TIGR01899">
    <property type="entry name" value="cas_TM1807_csm5"/>
    <property type="match status" value="1"/>
</dbReference>
<evidence type="ECO:0000256" key="5">
    <source>
        <dbReference type="ARBA" id="ARBA00023118"/>
    </source>
</evidence>
<dbReference type="EMBL" id="FQXH01000032">
    <property type="protein sequence ID" value="SHH49193.1"/>
    <property type="molecule type" value="Genomic_DNA"/>
</dbReference>
<evidence type="ECO:0000256" key="1">
    <source>
        <dbReference type="ARBA" id="ARBA00003088"/>
    </source>
</evidence>
<evidence type="ECO:0000313" key="9">
    <source>
        <dbReference type="Proteomes" id="UP000242520"/>
    </source>
</evidence>
<sequence>MIENYKITLTPITPIHIGNGQEIFPYEYIVKNGYLYKFNAMDLYDNLGEEQKNKFNEYAQKSLIELRTYITQIYDERLGYEAKIEASDEFIYNYDKKIQGAKNSNEENSFIVNDFVNINNKAYIPASTLKGAIKSAYLYDLGDCNKKFDYKVIKNNKGRIDNNRSEKYKSNIYEKDILQKTNAFDDPFKSVKISDSDLLENVLRLYNINIYTYKKKKCVFKKGIPFYSLCTKSVLSTNDEIKFNINLNLFKGYYNKGKVKKEITKFDILDALNLKSLDIIDNEIEFYENKAKYNETLEVYEKLKKIHDDLDKDSEALIRIGKGIGFDSTTFNLVNTNKVDINSRSLVEEIYPLGWAVIKFV</sequence>
<feature type="domain" description="CRISPR type III-associated protein" evidence="7">
    <location>
        <begin position="8"/>
        <end position="325"/>
    </location>
</feature>
<keyword evidence="4" id="KW-0694">RNA-binding</keyword>
<evidence type="ECO:0000256" key="3">
    <source>
        <dbReference type="ARBA" id="ARBA00016113"/>
    </source>
</evidence>
<evidence type="ECO:0000256" key="6">
    <source>
        <dbReference type="ARBA" id="ARBA00031720"/>
    </source>
</evidence>
<dbReference type="STRING" id="1123350.SAMN02744040_02143"/>
<protein>
    <recommendedName>
        <fullName evidence="3">CRISPR system Cms protein Csm5</fullName>
    </recommendedName>
    <alternativeName>
        <fullName evidence="6">CRISPR type III A-associated protein Csm5</fullName>
    </alternativeName>
</protein>
<reference evidence="9" key="1">
    <citation type="submission" date="2016-11" db="EMBL/GenBank/DDBJ databases">
        <authorList>
            <person name="Varghese N."/>
            <person name="Submissions S."/>
        </authorList>
    </citation>
    <scope>NUCLEOTIDE SEQUENCE [LARGE SCALE GENOMIC DNA]</scope>
    <source>
        <strain evidence="9">DSM 15285</strain>
    </source>
</reference>
<dbReference type="OrthoDB" id="24360at2"/>
<dbReference type="InterPro" id="IPR005537">
    <property type="entry name" value="RAMP_III_fam"/>
</dbReference>
<dbReference type="RefSeq" id="WP_072726279.1">
    <property type="nucleotide sequence ID" value="NZ_FQXH01000032.1"/>
</dbReference>
<evidence type="ECO:0000256" key="2">
    <source>
        <dbReference type="ARBA" id="ARBA00006680"/>
    </source>
</evidence>
<evidence type="ECO:0000256" key="4">
    <source>
        <dbReference type="ARBA" id="ARBA00022884"/>
    </source>
</evidence>
<organism evidence="8 9">
    <name type="scientific">Tepidibacter thalassicus DSM 15285</name>
    <dbReference type="NCBI Taxonomy" id="1123350"/>
    <lineage>
        <taxon>Bacteria</taxon>
        <taxon>Bacillati</taxon>
        <taxon>Bacillota</taxon>
        <taxon>Clostridia</taxon>
        <taxon>Peptostreptococcales</taxon>
        <taxon>Peptostreptococcaceae</taxon>
        <taxon>Tepidibacter</taxon>
    </lineage>
</organism>
<name>A0A1M5TFQ5_9FIRM</name>
<evidence type="ECO:0000259" key="7">
    <source>
        <dbReference type="Pfam" id="PF03787"/>
    </source>
</evidence>